<evidence type="ECO:0000259" key="1">
    <source>
        <dbReference type="PROSITE" id="PS50801"/>
    </source>
</evidence>
<dbReference type="Proteomes" id="UP000244904">
    <property type="component" value="Unassembled WGS sequence"/>
</dbReference>
<dbReference type="Pfam" id="PF01740">
    <property type="entry name" value="STAS"/>
    <property type="match status" value="1"/>
</dbReference>
<dbReference type="Gene3D" id="3.30.750.24">
    <property type="entry name" value="STAS domain"/>
    <property type="match status" value="1"/>
</dbReference>
<gene>
    <name evidence="2" type="ORF">PRI8871_03658</name>
</gene>
<accession>A0A2R8B0L9</accession>
<dbReference type="InterPro" id="IPR002645">
    <property type="entry name" value="STAS_dom"/>
</dbReference>
<dbReference type="PANTHER" id="PTHR33495:SF2">
    <property type="entry name" value="ANTI-SIGMA FACTOR ANTAGONIST TM_1081-RELATED"/>
    <property type="match status" value="1"/>
</dbReference>
<protein>
    <submittedName>
        <fullName evidence="2">Anti-sigma factor antagonist</fullName>
    </submittedName>
</protein>
<proteinExistence type="predicted"/>
<keyword evidence="3" id="KW-1185">Reference proteome</keyword>
<dbReference type="PROSITE" id="PS50801">
    <property type="entry name" value="STAS"/>
    <property type="match status" value="1"/>
</dbReference>
<reference evidence="3" key="1">
    <citation type="submission" date="2018-03" db="EMBL/GenBank/DDBJ databases">
        <authorList>
            <person name="Rodrigo-Torres L."/>
            <person name="Arahal R. D."/>
            <person name="Lucena T."/>
        </authorList>
    </citation>
    <scope>NUCLEOTIDE SEQUENCE [LARGE SCALE GENOMIC DNA]</scope>
    <source>
        <strain evidence="3">CECT 8871</strain>
    </source>
</reference>
<evidence type="ECO:0000313" key="2">
    <source>
        <dbReference type="EMBL" id="SPF81833.1"/>
    </source>
</evidence>
<dbReference type="InterPro" id="IPR036513">
    <property type="entry name" value="STAS_dom_sf"/>
</dbReference>
<sequence length="71" mass="7656">MIIDFSGVSFIDSSGLGALVGIMKRAGIKGEVVVCGLEEAIAYSFQITRMDKVFKVFPNMDAAVQTLSERP</sequence>
<dbReference type="PANTHER" id="PTHR33495">
    <property type="entry name" value="ANTI-SIGMA FACTOR ANTAGONIST TM_1081-RELATED-RELATED"/>
    <property type="match status" value="1"/>
</dbReference>
<dbReference type="AlphaFoldDB" id="A0A2R8B0L9"/>
<feature type="domain" description="STAS" evidence="1">
    <location>
        <begin position="1"/>
        <end position="67"/>
    </location>
</feature>
<name>A0A2R8B0L9_9RHOB</name>
<dbReference type="SUPFAM" id="SSF52091">
    <property type="entry name" value="SpoIIaa-like"/>
    <property type="match status" value="1"/>
</dbReference>
<dbReference type="CDD" id="cd07043">
    <property type="entry name" value="STAS_anti-anti-sigma_factors"/>
    <property type="match status" value="1"/>
</dbReference>
<dbReference type="EMBL" id="OMOJ01000015">
    <property type="protein sequence ID" value="SPF81833.1"/>
    <property type="molecule type" value="Genomic_DNA"/>
</dbReference>
<evidence type="ECO:0000313" key="3">
    <source>
        <dbReference type="Proteomes" id="UP000244904"/>
    </source>
</evidence>
<organism evidence="2 3">
    <name type="scientific">Pseudoprimorskyibacter insulae</name>
    <dbReference type="NCBI Taxonomy" id="1695997"/>
    <lineage>
        <taxon>Bacteria</taxon>
        <taxon>Pseudomonadati</taxon>
        <taxon>Pseudomonadota</taxon>
        <taxon>Alphaproteobacteria</taxon>
        <taxon>Rhodobacterales</taxon>
        <taxon>Paracoccaceae</taxon>
        <taxon>Pseudoprimorskyibacter</taxon>
    </lineage>
</organism>
<dbReference type="GO" id="GO:0043856">
    <property type="term" value="F:anti-sigma factor antagonist activity"/>
    <property type="evidence" value="ECO:0007669"/>
    <property type="project" value="TreeGrafter"/>
</dbReference>